<organism evidence="4 5">
    <name type="scientific">Aeromicrobium erythreum</name>
    <dbReference type="NCBI Taxonomy" id="2041"/>
    <lineage>
        <taxon>Bacteria</taxon>
        <taxon>Bacillati</taxon>
        <taxon>Actinomycetota</taxon>
        <taxon>Actinomycetes</taxon>
        <taxon>Propionibacteriales</taxon>
        <taxon>Nocardioidaceae</taxon>
        <taxon>Aeromicrobium</taxon>
    </lineage>
</organism>
<dbReference type="GO" id="GO:0016787">
    <property type="term" value="F:hydrolase activity"/>
    <property type="evidence" value="ECO:0007669"/>
    <property type="project" value="UniProtKB-KW"/>
</dbReference>
<dbReference type="PATRIC" id="fig|2041.4.peg.2380"/>
<dbReference type="Proteomes" id="UP000067689">
    <property type="component" value="Chromosome"/>
</dbReference>
<evidence type="ECO:0000313" key="5">
    <source>
        <dbReference type="Proteomes" id="UP000067689"/>
    </source>
</evidence>
<evidence type="ECO:0000256" key="2">
    <source>
        <dbReference type="PIRSR" id="PIRSR605754-1"/>
    </source>
</evidence>
<accession>A0A0U4CBS2</accession>
<dbReference type="KEGG" id="aer:AERYTH_11395"/>
<dbReference type="AlphaFoldDB" id="A0A0U4CBS2"/>
<feature type="compositionally biased region" description="Low complexity" evidence="3">
    <location>
        <begin position="36"/>
        <end position="62"/>
    </location>
</feature>
<dbReference type="EMBL" id="CP011502">
    <property type="protein sequence ID" value="ALX05262.1"/>
    <property type="molecule type" value="Genomic_DNA"/>
</dbReference>
<dbReference type="InterPro" id="IPR042001">
    <property type="entry name" value="Sortase_F"/>
</dbReference>
<feature type="active site" description="Acyl-thioester intermediate" evidence="2">
    <location>
        <position position="182"/>
    </location>
</feature>
<sequence length="204" mass="21751">MPERTRVAPVVLLAVLLVALLSGCGGQDAAPEEPPRSTSSASATAAAPTSPATERAAAPPRRVTIPTLGLDEELVDLGIDDASGELEVPEDPARVGWFTGGGKPGETWPVVIAGHKDSRTGPAVFARLTELQVGQQVSVVDTRNQRRTYEITEVRDVPQDGRFPTDDVYGETGDSQLRLITCTGPYDRGVGRYTENRVVFAEEV</sequence>
<dbReference type="Gene3D" id="2.40.260.10">
    <property type="entry name" value="Sortase"/>
    <property type="match status" value="1"/>
</dbReference>
<protein>
    <submittedName>
        <fullName evidence="4">Sortase</fullName>
    </submittedName>
</protein>
<evidence type="ECO:0000256" key="3">
    <source>
        <dbReference type="SAM" id="MobiDB-lite"/>
    </source>
</evidence>
<feature type="region of interest" description="Disordered" evidence="3">
    <location>
        <begin position="25"/>
        <end position="62"/>
    </location>
</feature>
<dbReference type="SUPFAM" id="SSF63817">
    <property type="entry name" value="Sortase"/>
    <property type="match status" value="1"/>
</dbReference>
<reference evidence="4 5" key="1">
    <citation type="journal article" date="1991" name="Int. J. Syst. Bacteriol.">
        <title>Description of the erythromycin-producing bacterium Arthrobacter sp. strain NRRL B-3381 as Aeromicrobium erythreum gen. nov., sp. nov.</title>
        <authorList>
            <person name="Miller E.S."/>
            <person name="Woese C.R."/>
            <person name="Brenner S."/>
        </authorList>
    </citation>
    <scope>NUCLEOTIDE SEQUENCE [LARGE SCALE GENOMIC DNA]</scope>
    <source>
        <strain evidence="4 5">AR18</strain>
    </source>
</reference>
<evidence type="ECO:0000313" key="4">
    <source>
        <dbReference type="EMBL" id="ALX05262.1"/>
    </source>
</evidence>
<dbReference type="RefSeq" id="WP_067858662.1">
    <property type="nucleotide sequence ID" value="NZ_CP011502.1"/>
</dbReference>
<dbReference type="CDD" id="cd05829">
    <property type="entry name" value="Sortase_F"/>
    <property type="match status" value="1"/>
</dbReference>
<dbReference type="Pfam" id="PF04203">
    <property type="entry name" value="Sortase"/>
    <property type="match status" value="1"/>
</dbReference>
<dbReference type="InterPro" id="IPR005754">
    <property type="entry name" value="Sortase"/>
</dbReference>
<feature type="active site" description="Proton donor/acceptor" evidence="2">
    <location>
        <position position="115"/>
    </location>
</feature>
<keyword evidence="1" id="KW-0378">Hydrolase</keyword>
<evidence type="ECO:0000256" key="1">
    <source>
        <dbReference type="ARBA" id="ARBA00022801"/>
    </source>
</evidence>
<dbReference type="OrthoDB" id="525039at2"/>
<gene>
    <name evidence="4" type="ORF">AERYTH_11395</name>
</gene>
<name>A0A0U4CBS2_9ACTN</name>
<keyword evidence="5" id="KW-1185">Reference proteome</keyword>
<dbReference type="InterPro" id="IPR023365">
    <property type="entry name" value="Sortase_dom-sf"/>
</dbReference>
<proteinExistence type="predicted"/>
<dbReference type="PROSITE" id="PS51257">
    <property type="entry name" value="PROKAR_LIPOPROTEIN"/>
    <property type="match status" value="1"/>
</dbReference>